<evidence type="ECO:0000313" key="2">
    <source>
        <dbReference type="Proteomes" id="UP000076837"/>
    </source>
</evidence>
<gene>
    <name evidence="1" type="ORF">ST47_g6664</name>
</gene>
<name>A0A163C3B8_DIDRA</name>
<dbReference type="Proteomes" id="UP000076837">
    <property type="component" value="Unassembled WGS sequence"/>
</dbReference>
<dbReference type="AlphaFoldDB" id="A0A163C3B8"/>
<reference evidence="1 2" key="1">
    <citation type="journal article" date="2016" name="Sci. Rep.">
        <title>Draft genome sequencing and secretome analysis of fungal phytopathogen Ascochyta rabiei provides insight into the necrotrophic effector repertoire.</title>
        <authorList>
            <person name="Verma S."/>
            <person name="Gazara R.K."/>
            <person name="Nizam S."/>
            <person name="Parween S."/>
            <person name="Chattopadhyay D."/>
            <person name="Verma P.K."/>
        </authorList>
    </citation>
    <scope>NUCLEOTIDE SEQUENCE [LARGE SCALE GENOMIC DNA]</scope>
    <source>
        <strain evidence="1 2">ArDII</strain>
    </source>
</reference>
<evidence type="ECO:0000313" key="1">
    <source>
        <dbReference type="EMBL" id="KZM22180.1"/>
    </source>
</evidence>
<accession>A0A163C3B8</accession>
<comment type="caution">
    <text evidence="1">The sequence shown here is derived from an EMBL/GenBank/DDBJ whole genome shotgun (WGS) entry which is preliminary data.</text>
</comment>
<keyword evidence="2" id="KW-1185">Reference proteome</keyword>
<organism evidence="1 2">
    <name type="scientific">Didymella rabiei</name>
    <name type="common">Chickpea ascochyta blight fungus</name>
    <name type="synonym">Mycosphaerella rabiei</name>
    <dbReference type="NCBI Taxonomy" id="5454"/>
    <lineage>
        <taxon>Eukaryota</taxon>
        <taxon>Fungi</taxon>
        <taxon>Dikarya</taxon>
        <taxon>Ascomycota</taxon>
        <taxon>Pezizomycotina</taxon>
        <taxon>Dothideomycetes</taxon>
        <taxon>Pleosporomycetidae</taxon>
        <taxon>Pleosporales</taxon>
        <taxon>Pleosporineae</taxon>
        <taxon>Didymellaceae</taxon>
        <taxon>Ascochyta</taxon>
    </lineage>
</organism>
<dbReference type="EMBL" id="JYNV01000223">
    <property type="protein sequence ID" value="KZM22180.1"/>
    <property type="molecule type" value="Genomic_DNA"/>
</dbReference>
<sequence>MDEDLIAMIVVMGLFVTFPLGVVLFTTGCVAYSRTKKWDKERNLKSVNAEASDPLIDEDYDDDFLDTDDEAEYTAKKVEEENDKTLTFKQKFRKEFRAVWSGKGREQIVKEREREERRKLAKAVAKELERRERRRARKAERQAGFEAAPPSYKN</sequence>
<proteinExistence type="predicted"/>
<dbReference type="OrthoDB" id="3795037at2759"/>
<protein>
    <submittedName>
        <fullName evidence="1">Uncharacterized protein</fullName>
    </submittedName>
</protein>